<dbReference type="EMBL" id="CP003243">
    <property type="protein sequence ID" value="AFD00200.1"/>
    <property type="molecule type" value="Genomic_DNA"/>
</dbReference>
<dbReference type="Pfam" id="PF13635">
    <property type="entry name" value="DUF4143"/>
    <property type="match status" value="1"/>
</dbReference>
<dbReference type="Pfam" id="PF13173">
    <property type="entry name" value="AAA_14"/>
    <property type="match status" value="1"/>
</dbReference>
<dbReference type="RefSeq" id="WP_014406031.1">
    <property type="nucleotide sequence ID" value="NC_017034.1"/>
</dbReference>
<dbReference type="SUPFAM" id="SSF52540">
    <property type="entry name" value="P-loop containing nucleoside triphosphate hydrolases"/>
    <property type="match status" value="1"/>
</dbReference>
<name>H8I4M1_METCZ</name>
<dbReference type="HOGENOM" id="CLU_041527_0_0_2"/>
<organism evidence="3 4">
    <name type="scientific">Methanocella conradii (strain DSM 24694 / JCM 17849 / CGMCC 1.5162 / HZ254)</name>
    <dbReference type="NCBI Taxonomy" id="1041930"/>
    <lineage>
        <taxon>Archaea</taxon>
        <taxon>Methanobacteriati</taxon>
        <taxon>Methanobacteriota</taxon>
        <taxon>Stenosarchaea group</taxon>
        <taxon>Methanomicrobia</taxon>
        <taxon>Methanocellales</taxon>
        <taxon>Methanocellaceae</taxon>
        <taxon>Methanocella</taxon>
    </lineage>
</organism>
<feature type="domain" description="AAA" evidence="1">
    <location>
        <begin position="5"/>
        <end position="95"/>
    </location>
</feature>
<accession>H8I4M1</accession>
<dbReference type="InterPro" id="IPR027417">
    <property type="entry name" value="P-loop_NTPase"/>
</dbReference>
<keyword evidence="4" id="KW-1185">Reference proteome</keyword>
<dbReference type="PANTHER" id="PTHR33295:SF8">
    <property type="entry name" value="AAA+ ATPASE DOMAIN-CONTAINING PROTEIN"/>
    <property type="match status" value="1"/>
</dbReference>
<evidence type="ECO:0000313" key="4">
    <source>
        <dbReference type="Proteomes" id="UP000005233"/>
    </source>
</evidence>
<reference evidence="3 4" key="1">
    <citation type="journal article" date="2012" name="J. Bacteriol.">
        <title>Complete genome sequence of a thermophilic methanogen, Methanocella conradii HZ254, isolated from Chinese rice field soil.</title>
        <authorList>
            <person name="Lu Z."/>
            <person name="Lu Y."/>
        </authorList>
    </citation>
    <scope>NUCLEOTIDE SEQUENCE [LARGE SCALE GENOMIC DNA]</scope>
    <source>
        <strain evidence="4">DSM 24694 / JCM 17849 / CGMCC 1.5162 / HZ254</strain>
    </source>
</reference>
<sequence>MRKDYIALDEIKRLLESKSRKKVIYINFEDERIPRDEIQDMPDWSRWLRRTYDSYDMQIIVTGSSSKVSSSEIPTELRGRCLEIRVYPLSFKEYLSFKGIQIDVKAAQYSENERAKTARALDDYLYYGGMPEVVLAPEEKKIEILQQYYNTVVSKDISERFRVRNDEALRALLRLLINSTQYSISKMYNTMKSMGYVVGKTSLANYIGYIESSYFLISIPVLSPKIKEQMQCPRKAYLIDNGFISALSTRFSRNMGRLYENAVALELLRRSGHDTETFYRKDRFGKEVDFVVRRGDVVSELIQVCYDVEHPDTRLREVNALARASEELKCDDMKVITSSYEGEEQVKGKIIRFVPLWKYLLE</sequence>
<dbReference type="eggNOG" id="arCOG03167">
    <property type="taxonomic scope" value="Archaea"/>
</dbReference>
<proteinExistence type="predicted"/>
<evidence type="ECO:0000259" key="1">
    <source>
        <dbReference type="Pfam" id="PF13173"/>
    </source>
</evidence>
<dbReference type="OrthoDB" id="371918at2157"/>
<feature type="domain" description="DUF4143" evidence="2">
    <location>
        <begin position="155"/>
        <end position="305"/>
    </location>
</feature>
<dbReference type="Proteomes" id="UP000005233">
    <property type="component" value="Chromosome"/>
</dbReference>
<evidence type="ECO:0000259" key="2">
    <source>
        <dbReference type="Pfam" id="PF13635"/>
    </source>
</evidence>
<dbReference type="PANTHER" id="PTHR33295">
    <property type="entry name" value="ATPASE"/>
    <property type="match status" value="1"/>
</dbReference>
<protein>
    <submittedName>
        <fullName evidence="3">ATPase (AAA+ superfamily)</fullName>
    </submittedName>
</protein>
<gene>
    <name evidence="3" type="ordered locus">Mtc_1448</name>
</gene>
<dbReference type="AlphaFoldDB" id="H8I4M1"/>
<evidence type="ECO:0000313" key="3">
    <source>
        <dbReference type="EMBL" id="AFD00200.1"/>
    </source>
</evidence>
<dbReference type="InterPro" id="IPR041682">
    <property type="entry name" value="AAA_14"/>
</dbReference>
<dbReference type="STRING" id="1041930.Mtc_1448"/>
<dbReference type="GeneID" id="11971577"/>
<dbReference type="KEGG" id="mez:Mtc_1448"/>
<dbReference type="InterPro" id="IPR025420">
    <property type="entry name" value="DUF4143"/>
</dbReference>